<evidence type="ECO:0008006" key="3">
    <source>
        <dbReference type="Google" id="ProtNLM"/>
    </source>
</evidence>
<sequence>MWFDLAVNTSVTHLARVVSDHSPLLVTCSLAVGSGPRSFRFLEVWRSHGEFINVVRRAWDLECEGRSVRVLLSKLKAVKVALRVWNKEVFENITDRVREGKERVLALEGSLQTNPSEEGERLLTQAQCDLKEALLREARYWRQKACVRWLKEGDANTRFFHTQVKQRRVRSYIHRIKDMNGRWVEEQSQIEFMAIEYFSEVLVQPTHVPVDHSLLDIIPSVVSKHDNKALQQLPTEDEIQRVILQMNGDSCSGPDGFTGSFFTTCCDAVKRDVCRAVRDFFVGAELPWGFTATLLVPPRGVVVELKRMFARFFGGSQNSGLKGIGRHGRSCAALWRKEGAGQSLWAQFMWSKYVGGLHPNQVAISPKFSASCAQMFGVRCSMEIWLQWDLSGGEFSFWWDNWSGLGLLAWRFLELESDAKIN</sequence>
<reference evidence="2" key="2">
    <citation type="submission" date="2025-08" db="UniProtKB">
        <authorList>
            <consortium name="RefSeq"/>
        </authorList>
    </citation>
    <scope>IDENTIFICATION</scope>
    <source>
        <tissue evidence="2">Leaves</tissue>
    </source>
</reference>
<keyword evidence="1" id="KW-1185">Reference proteome</keyword>
<evidence type="ECO:0000313" key="2">
    <source>
        <dbReference type="RefSeq" id="XP_071926937.1"/>
    </source>
</evidence>
<dbReference type="Proteomes" id="UP001652660">
    <property type="component" value="Chromosome 1e"/>
</dbReference>
<evidence type="ECO:0000313" key="1">
    <source>
        <dbReference type="Proteomes" id="UP001652660"/>
    </source>
</evidence>
<proteinExistence type="predicted"/>
<gene>
    <name evidence="2" type="primary">LOC140016834</name>
</gene>
<dbReference type="PANTHER" id="PTHR33710">
    <property type="entry name" value="BNAC02G09200D PROTEIN"/>
    <property type="match status" value="1"/>
</dbReference>
<protein>
    <recommendedName>
        <fullName evidence="3">Reverse transcriptase</fullName>
    </recommendedName>
</protein>
<organism evidence="1 2">
    <name type="scientific">Coffea arabica</name>
    <name type="common">Arabian coffee</name>
    <dbReference type="NCBI Taxonomy" id="13443"/>
    <lineage>
        <taxon>Eukaryota</taxon>
        <taxon>Viridiplantae</taxon>
        <taxon>Streptophyta</taxon>
        <taxon>Embryophyta</taxon>
        <taxon>Tracheophyta</taxon>
        <taxon>Spermatophyta</taxon>
        <taxon>Magnoliopsida</taxon>
        <taxon>eudicotyledons</taxon>
        <taxon>Gunneridae</taxon>
        <taxon>Pentapetalae</taxon>
        <taxon>asterids</taxon>
        <taxon>lamiids</taxon>
        <taxon>Gentianales</taxon>
        <taxon>Rubiaceae</taxon>
        <taxon>Ixoroideae</taxon>
        <taxon>Gardenieae complex</taxon>
        <taxon>Bertiereae - Coffeeae clade</taxon>
        <taxon>Coffeeae</taxon>
        <taxon>Coffea</taxon>
    </lineage>
</organism>
<accession>A0ABM4W591</accession>
<name>A0ABM4W591_COFAR</name>
<dbReference type="RefSeq" id="XP_071926937.1">
    <property type="nucleotide sequence ID" value="XM_072070836.1"/>
</dbReference>
<dbReference type="PANTHER" id="PTHR33710:SF64">
    <property type="entry name" value="ENDONUCLEASE_EXONUCLEASE_PHOSPHATASE DOMAIN-CONTAINING PROTEIN"/>
    <property type="match status" value="1"/>
</dbReference>
<reference evidence="1" key="1">
    <citation type="journal article" date="2025" name="Foods">
        <title>Unveiling the Microbial Signatures of Arabica Coffee Cherries: Insights into Ripeness Specific Diversity, Functional Traits, and Implications for Quality and Safety.</title>
        <authorList>
            <consortium name="RefSeq"/>
            <person name="Tenea G.N."/>
            <person name="Cifuentes V."/>
            <person name="Reyes P."/>
            <person name="Cevallos-Vallejos M."/>
        </authorList>
    </citation>
    <scope>NUCLEOTIDE SEQUENCE [LARGE SCALE GENOMIC DNA]</scope>
</reference>
<dbReference type="GeneID" id="140016834"/>